<comment type="caution">
    <text evidence="2">The sequence shown here is derived from an EMBL/GenBank/DDBJ whole genome shotgun (WGS) entry which is preliminary data.</text>
</comment>
<dbReference type="AlphaFoldDB" id="A0A2T6BXE1"/>
<name>A0A2T6BXE1_9BACL</name>
<evidence type="ECO:0000256" key="1">
    <source>
        <dbReference type="SAM" id="Phobius"/>
    </source>
</evidence>
<keyword evidence="1" id="KW-0812">Transmembrane</keyword>
<reference evidence="2 3" key="1">
    <citation type="submission" date="2018-04" db="EMBL/GenBank/DDBJ databases">
        <title>Genomic Encyclopedia of Archaeal and Bacterial Type Strains, Phase II (KMG-II): from individual species to whole genera.</title>
        <authorList>
            <person name="Goeker M."/>
        </authorList>
    </citation>
    <scope>NUCLEOTIDE SEQUENCE [LARGE SCALE GENOMIC DNA]</scope>
    <source>
        <strain evidence="2 3">DSM 45787</strain>
    </source>
</reference>
<keyword evidence="1" id="KW-0472">Membrane</keyword>
<protein>
    <submittedName>
        <fullName evidence="2">Uncharacterized protein</fullName>
    </submittedName>
</protein>
<accession>A0A2T6BXE1</accession>
<dbReference type="Proteomes" id="UP000244240">
    <property type="component" value="Unassembled WGS sequence"/>
</dbReference>
<gene>
    <name evidence="2" type="ORF">C8P63_10862</name>
</gene>
<keyword evidence="3" id="KW-1185">Reference proteome</keyword>
<sequence>MSKKQKKKQKRQPVDHTKTLASDMKRLVFWVGISLGVTAILAAIMRTI</sequence>
<evidence type="ECO:0000313" key="3">
    <source>
        <dbReference type="Proteomes" id="UP000244240"/>
    </source>
</evidence>
<dbReference type="RefSeq" id="WP_170109546.1">
    <property type="nucleotide sequence ID" value="NZ_QBKR01000008.1"/>
</dbReference>
<dbReference type="EMBL" id="QBKR01000008">
    <property type="protein sequence ID" value="PTX60752.1"/>
    <property type="molecule type" value="Genomic_DNA"/>
</dbReference>
<organism evidence="2 3">
    <name type="scientific">Melghirimyces profundicolus</name>
    <dbReference type="NCBI Taxonomy" id="1242148"/>
    <lineage>
        <taxon>Bacteria</taxon>
        <taxon>Bacillati</taxon>
        <taxon>Bacillota</taxon>
        <taxon>Bacilli</taxon>
        <taxon>Bacillales</taxon>
        <taxon>Thermoactinomycetaceae</taxon>
        <taxon>Melghirimyces</taxon>
    </lineage>
</organism>
<feature type="transmembrane region" description="Helical" evidence="1">
    <location>
        <begin position="27"/>
        <end position="45"/>
    </location>
</feature>
<proteinExistence type="predicted"/>
<keyword evidence="1" id="KW-1133">Transmembrane helix</keyword>
<evidence type="ECO:0000313" key="2">
    <source>
        <dbReference type="EMBL" id="PTX60752.1"/>
    </source>
</evidence>